<proteinExistence type="predicted"/>
<dbReference type="KEGG" id="aer:AERYTH_02925"/>
<sequence>MVSAIALVLVIGGCSESGEEVAALDGPVDLRTASGSSSSWRPASAGREWTANVAFDICVKGGGEATVRTLEVNGSPARSGGPVTGYLHVNDEVGTSGFMALTGDPQRLFREYGGTATPIDGARLDRPCPRTSPGFAQLVMSIAVPPEGFAIRTYGITYEIDGTSYRATNDEWTYVACGTEQPREMCSGVAK</sequence>
<dbReference type="EMBL" id="CP011502">
    <property type="protein sequence ID" value="ALX03726.1"/>
    <property type="molecule type" value="Genomic_DNA"/>
</dbReference>
<dbReference type="PATRIC" id="fig|2041.4.peg.616"/>
<dbReference type="RefSeq" id="WP_067854441.1">
    <property type="nucleotide sequence ID" value="NZ_CP011502.1"/>
</dbReference>
<organism evidence="1 2">
    <name type="scientific">Aeromicrobium erythreum</name>
    <dbReference type="NCBI Taxonomy" id="2041"/>
    <lineage>
        <taxon>Bacteria</taxon>
        <taxon>Bacillati</taxon>
        <taxon>Actinomycetota</taxon>
        <taxon>Actinomycetes</taxon>
        <taxon>Propionibacteriales</taxon>
        <taxon>Nocardioidaceae</taxon>
        <taxon>Aeromicrobium</taxon>
    </lineage>
</organism>
<reference evidence="1 2" key="1">
    <citation type="journal article" date="1991" name="Int. J. Syst. Bacteriol.">
        <title>Description of the erythromycin-producing bacterium Arthrobacter sp. strain NRRL B-3381 as Aeromicrobium erythreum gen. nov., sp. nov.</title>
        <authorList>
            <person name="Miller E.S."/>
            <person name="Woese C.R."/>
            <person name="Brenner S."/>
        </authorList>
    </citation>
    <scope>NUCLEOTIDE SEQUENCE [LARGE SCALE GENOMIC DNA]</scope>
    <source>
        <strain evidence="1 2">AR18</strain>
    </source>
</reference>
<evidence type="ECO:0000313" key="2">
    <source>
        <dbReference type="Proteomes" id="UP000067689"/>
    </source>
</evidence>
<evidence type="ECO:0000313" key="1">
    <source>
        <dbReference type="EMBL" id="ALX03726.1"/>
    </source>
</evidence>
<gene>
    <name evidence="1" type="ORF">AERYTH_02925</name>
</gene>
<dbReference type="Proteomes" id="UP000067689">
    <property type="component" value="Chromosome"/>
</dbReference>
<protein>
    <submittedName>
        <fullName evidence="1">Uncharacterized protein</fullName>
    </submittedName>
</protein>
<keyword evidence="2" id="KW-1185">Reference proteome</keyword>
<dbReference type="AlphaFoldDB" id="A0A0U4C707"/>
<accession>A0A0U4C707</accession>
<dbReference type="STRING" id="2041.AERYTH_02925"/>
<name>A0A0U4C707_9ACTN</name>